<feature type="region of interest" description="Disordered" evidence="4">
    <location>
        <begin position="1"/>
        <end position="25"/>
    </location>
</feature>
<feature type="domain" description="GAF" evidence="5">
    <location>
        <begin position="302"/>
        <end position="455"/>
    </location>
</feature>
<reference evidence="6 7" key="1">
    <citation type="submission" date="2016-02" db="EMBL/GenBank/DDBJ databases">
        <title>Genome sequence of Halalkalicoccus paucihalophilus DSM 24557.</title>
        <authorList>
            <person name="Poehlein A."/>
            <person name="Daniel R."/>
        </authorList>
    </citation>
    <scope>NUCLEOTIDE SEQUENCE [LARGE SCALE GENOMIC DNA]</scope>
    <source>
        <strain evidence="6 7">DSM 24557</strain>
    </source>
</reference>
<dbReference type="Gene3D" id="3.30.450.40">
    <property type="match status" value="5"/>
</dbReference>
<dbReference type="PANTHER" id="PTHR34236:SF1">
    <property type="entry name" value="DIMETHYL SULFOXIDE REDUCTASE TRANSCRIPTIONAL ACTIVATOR"/>
    <property type="match status" value="1"/>
</dbReference>
<evidence type="ECO:0000313" key="7">
    <source>
        <dbReference type="Proteomes" id="UP000075321"/>
    </source>
</evidence>
<evidence type="ECO:0000256" key="3">
    <source>
        <dbReference type="SAM" id="Coils"/>
    </source>
</evidence>
<evidence type="ECO:0000313" key="6">
    <source>
        <dbReference type="EMBL" id="KYH26407.1"/>
    </source>
</evidence>
<evidence type="ECO:0000256" key="1">
    <source>
        <dbReference type="ARBA" id="ARBA00023015"/>
    </source>
</evidence>
<dbReference type="SMART" id="SM00065">
    <property type="entry name" value="GAF"/>
    <property type="match status" value="5"/>
</dbReference>
<dbReference type="SUPFAM" id="SSF55781">
    <property type="entry name" value="GAF domain-like"/>
    <property type="match status" value="5"/>
</dbReference>
<dbReference type="InterPro" id="IPR031803">
    <property type="entry name" value="BAT_GAF/HTH-assoc"/>
</dbReference>
<name>A0A151AG82_9EURY</name>
<feature type="domain" description="GAF" evidence="5">
    <location>
        <begin position="766"/>
        <end position="914"/>
    </location>
</feature>
<keyword evidence="3" id="KW-0175">Coiled coil</keyword>
<evidence type="ECO:0000259" key="5">
    <source>
        <dbReference type="SMART" id="SM00065"/>
    </source>
</evidence>
<feature type="domain" description="GAF" evidence="5">
    <location>
        <begin position="129"/>
        <end position="281"/>
    </location>
</feature>
<keyword evidence="7" id="KW-1185">Reference proteome</keyword>
<feature type="region of interest" description="Disordered" evidence="4">
    <location>
        <begin position="74"/>
        <end position="102"/>
    </location>
</feature>
<dbReference type="PANTHER" id="PTHR34236">
    <property type="entry name" value="DIMETHYL SULFOXIDE REDUCTASE TRANSCRIPTIONAL ACTIVATOR"/>
    <property type="match status" value="1"/>
</dbReference>
<dbReference type="InterPro" id="IPR003018">
    <property type="entry name" value="GAF"/>
</dbReference>
<evidence type="ECO:0000256" key="2">
    <source>
        <dbReference type="ARBA" id="ARBA00023163"/>
    </source>
</evidence>
<dbReference type="Pfam" id="PF15915">
    <property type="entry name" value="BAT"/>
    <property type="match status" value="1"/>
</dbReference>
<protein>
    <submittedName>
        <fullName evidence="6">Bacterioopsin transcriptional activator</fullName>
    </submittedName>
</protein>
<feature type="compositionally biased region" description="Low complexity" evidence="4">
    <location>
        <begin position="76"/>
        <end position="90"/>
    </location>
</feature>
<dbReference type="Gene3D" id="3.30.450.20">
    <property type="entry name" value="PAS domain"/>
    <property type="match status" value="1"/>
</dbReference>
<dbReference type="Pfam" id="PF13185">
    <property type="entry name" value="GAF_2"/>
    <property type="match status" value="4"/>
</dbReference>
<feature type="domain" description="GAF" evidence="5">
    <location>
        <begin position="596"/>
        <end position="747"/>
    </location>
</feature>
<feature type="region of interest" description="Disordered" evidence="4">
    <location>
        <begin position="839"/>
        <end position="859"/>
    </location>
</feature>
<feature type="domain" description="GAF" evidence="5">
    <location>
        <begin position="928"/>
        <end position="1094"/>
    </location>
</feature>
<dbReference type="EMBL" id="LTAZ01000004">
    <property type="protein sequence ID" value="KYH26407.1"/>
    <property type="molecule type" value="Genomic_DNA"/>
</dbReference>
<dbReference type="SUPFAM" id="SSF55785">
    <property type="entry name" value="PYP-like sensor domain (PAS domain)"/>
    <property type="match status" value="1"/>
</dbReference>
<keyword evidence="1" id="KW-0805">Transcription regulation</keyword>
<dbReference type="InterPro" id="IPR035965">
    <property type="entry name" value="PAS-like_dom_sf"/>
</dbReference>
<feature type="compositionally biased region" description="Polar residues" evidence="4">
    <location>
        <begin position="1"/>
        <end position="10"/>
    </location>
</feature>
<dbReference type="InterPro" id="IPR000014">
    <property type="entry name" value="PAS"/>
</dbReference>
<dbReference type="NCBIfam" id="TIGR00229">
    <property type="entry name" value="sensory_box"/>
    <property type="match status" value="1"/>
</dbReference>
<feature type="compositionally biased region" description="Acidic residues" evidence="4">
    <location>
        <begin position="839"/>
        <end position="853"/>
    </location>
</feature>
<evidence type="ECO:0000256" key="4">
    <source>
        <dbReference type="SAM" id="MobiDB-lite"/>
    </source>
</evidence>
<accession>A0A151AG82</accession>
<dbReference type="InterPro" id="IPR013656">
    <property type="entry name" value="PAS_4"/>
</dbReference>
<dbReference type="Pfam" id="PF01590">
    <property type="entry name" value="GAF"/>
    <property type="match status" value="1"/>
</dbReference>
<dbReference type="InterPro" id="IPR029016">
    <property type="entry name" value="GAF-like_dom_sf"/>
</dbReference>
<feature type="coiled-coil region" evidence="3">
    <location>
        <begin position="440"/>
        <end position="467"/>
    </location>
</feature>
<proteinExistence type="predicted"/>
<dbReference type="PATRIC" id="fig|1008153.3.peg.1520"/>
<dbReference type="InterPro" id="IPR007050">
    <property type="entry name" value="HTH_bacterioopsin"/>
</dbReference>
<gene>
    <name evidence="6" type="primary">bat_4</name>
    <name evidence="6" type="ORF">HAPAU_15050</name>
</gene>
<dbReference type="Pfam" id="PF04967">
    <property type="entry name" value="HTH_10"/>
    <property type="match status" value="1"/>
</dbReference>
<dbReference type="OrthoDB" id="342253at2157"/>
<keyword evidence="2" id="KW-0804">Transcription</keyword>
<comment type="caution">
    <text evidence="6">The sequence shown here is derived from an EMBL/GenBank/DDBJ whole genome shotgun (WGS) entry which is preliminary data.</text>
</comment>
<organism evidence="6 7">
    <name type="scientific">Halalkalicoccus paucihalophilus</name>
    <dbReference type="NCBI Taxonomy" id="1008153"/>
    <lineage>
        <taxon>Archaea</taxon>
        <taxon>Methanobacteriati</taxon>
        <taxon>Methanobacteriota</taxon>
        <taxon>Stenosarchaea group</taxon>
        <taxon>Halobacteria</taxon>
        <taxon>Halobacteriales</taxon>
        <taxon>Halococcaceae</taxon>
        <taxon>Halalkalicoccus</taxon>
    </lineage>
</organism>
<dbReference type="Proteomes" id="UP000075321">
    <property type="component" value="Unassembled WGS sequence"/>
</dbReference>
<dbReference type="Pfam" id="PF08448">
    <property type="entry name" value="PAS_4"/>
    <property type="match status" value="1"/>
</dbReference>
<sequence length="1321" mass="145098">MNASVPSPSTVLEEVDRLAPPGTPLTTPEVADGFDCTDRTIYNRLDTLVDTDVLETKKVGARGRVWWRPPDDRGFASAVEPAPAASVTDSGDSDGTDDRADGREAELAAELDATKRLQAISTRLIQKDDIDTLYDEILEAVVTVMDADFARLQLRDPDRGDLELLAHRGFDETTALWDRVGPESNGPCSVALETGRRVVVSDVETCGFMAGTEDRTTLLETGIRAVQSTPLVSRCGDVVGMLSTHWETPHEPSERDLRSLDVLARQATDLIGHRQAKEALRRNRELLAGEKRVLETLARGASLDDVLRTLVGVIEGYTDGMQGSVLVIEPGEERFGTVIGPNLPPSYVAALDGASISPPYMGPCGKAAHVGDAVVCEDIAPDTRWASEWRDLALSNDLHGCYSTPIVGADGEVLGSFGLYSTRSGDVVPDPDVREVVSDIAGVAIERKRTEEALQKSEERYRELFESMTEGFCVLEKVDTAPEDPVDFRYVEANPAFAEQSGLEDVVGKTRRDVISDEASDWAEVYDTVVRTGEPIQFERELASQGRILNLHAFPVGDGTKRRVGVVFRDVTERKRREERERFRTKLIDTLQPISDPIEIQSEAARVLGEHLDVDRALYNEVLADETTGVVHTDYHSEGLSSVVGTHRFDDSGEHVSEAFRSGETQVITDYATVPGLSDEERAAYRELDLHSYVGVPLVKDGRLTAFFAVNQATPREWTETEIEMIEETAERTWHAAERAHAEQALKRANEGLERLTTVSRELMDASPRTINRAAELTRTVLDVEYTALWRYDGTTGEFSRHAHHTPSGTDPDSVRLPEGLSKRVWQAFIDDDLAVENDLSTPEDEGEHESEGECASGTPLRSRMLIPLGGHGVVCVGSTRAGAFDEQTVDLATTLGATLETAWDRASGERRLARQNEELARLDRLNGLIREIDSALVEADSRAAIDRAVCDRLAASDHYEFVWIGERDPVAETITPREWAGVDGGYIDELAIPIDATTTGRDPVAATVRTRDLQVVSDIATETRFTPEREATLERGARSCISVPLIYKDSLYGVLAVYADHPQPDERDHAVLAELGRTIGHAINAVETRETRHTNRVVELTLTCRGRITPLCRLAHRVGCDVRFEGLAHRSDGEPDVFFTASDVPSAELLAASEQVSAITELLCLADRDEEALFRARVSEPTLASRIVEQDAVVRTLTIEGGVATAVVDVPHTATVREFVDRLRHGGPDPELLARRTRDRPLKTRSTFRTICAERLTAKQLAALETAYFSGFFESPRTQTGREVAASLDVSQPTFTTQLRAAQRGICDLLFAAGGTTVDS</sequence>
<dbReference type="RefSeq" id="WP_084383679.1">
    <property type="nucleotide sequence ID" value="NZ_LTAZ01000004.1"/>
</dbReference>